<gene>
    <name evidence="14" type="ORF">HS088_TW09G00504</name>
</gene>
<evidence type="ECO:0000256" key="11">
    <source>
        <dbReference type="ARBA" id="ARBA00048983"/>
    </source>
</evidence>
<dbReference type="PANTHER" id="PTHR30543:SF21">
    <property type="entry name" value="NAD(P)H-DEPENDENT FMN REDUCTASE LOT6"/>
    <property type="match status" value="1"/>
</dbReference>
<evidence type="ECO:0000256" key="10">
    <source>
        <dbReference type="ARBA" id="ARBA00047678"/>
    </source>
</evidence>
<evidence type="ECO:0000259" key="13">
    <source>
        <dbReference type="Pfam" id="PF03358"/>
    </source>
</evidence>
<evidence type="ECO:0000256" key="2">
    <source>
        <dbReference type="ARBA" id="ARBA00005990"/>
    </source>
</evidence>
<organism evidence="14 15">
    <name type="scientific">Tripterygium wilfordii</name>
    <name type="common">Thunder God vine</name>
    <dbReference type="NCBI Taxonomy" id="458696"/>
    <lineage>
        <taxon>Eukaryota</taxon>
        <taxon>Viridiplantae</taxon>
        <taxon>Streptophyta</taxon>
        <taxon>Embryophyta</taxon>
        <taxon>Tracheophyta</taxon>
        <taxon>Spermatophyta</taxon>
        <taxon>Magnoliopsida</taxon>
        <taxon>eudicotyledons</taxon>
        <taxon>Gunneridae</taxon>
        <taxon>Pentapetalae</taxon>
        <taxon>rosids</taxon>
        <taxon>fabids</taxon>
        <taxon>Celastrales</taxon>
        <taxon>Celastraceae</taxon>
        <taxon>Tripterygium</taxon>
    </lineage>
</organism>
<dbReference type="InterPro" id="IPR050712">
    <property type="entry name" value="NAD(P)H-dep_reductase"/>
</dbReference>
<evidence type="ECO:0000313" key="15">
    <source>
        <dbReference type="Proteomes" id="UP000593562"/>
    </source>
</evidence>
<protein>
    <recommendedName>
        <fullName evidence="4">NAD(P)H dehydrogenase (quinone)</fullName>
        <ecNumber evidence="4">1.6.5.2</ecNumber>
    </recommendedName>
</protein>
<dbReference type="EC" id="1.6.5.2" evidence="4"/>
<dbReference type="EMBL" id="JAAARO010000009">
    <property type="protein sequence ID" value="KAF5742456.1"/>
    <property type="molecule type" value="Genomic_DNA"/>
</dbReference>
<keyword evidence="7" id="KW-0521">NADP</keyword>
<comment type="function">
    <text evidence="12">The enzyme apparently serves as a quinone reductase in connection with conjugation reactions of hydroquinones involved in detoxification pathways.</text>
</comment>
<dbReference type="Gene3D" id="3.40.50.360">
    <property type="match status" value="1"/>
</dbReference>
<dbReference type="GO" id="GO:0003955">
    <property type="term" value="F:NAD(P)H dehydrogenase (quinone) activity"/>
    <property type="evidence" value="ECO:0007669"/>
    <property type="project" value="UniProtKB-EC"/>
</dbReference>
<feature type="domain" description="NADPH-dependent FMN reductase-like" evidence="13">
    <location>
        <begin position="13"/>
        <end position="158"/>
    </location>
</feature>
<comment type="caution">
    <text evidence="14">The sequence shown here is derived from an EMBL/GenBank/DDBJ whole genome shotgun (WGS) entry which is preliminary data.</text>
</comment>
<dbReference type="InterPro" id="IPR029039">
    <property type="entry name" value="Flavoprotein-like_sf"/>
</dbReference>
<evidence type="ECO:0000256" key="3">
    <source>
        <dbReference type="ARBA" id="ARBA00011881"/>
    </source>
</evidence>
<comment type="catalytic activity">
    <reaction evidence="10">
        <text>a quinone + NADH + H(+) = a quinol + NAD(+)</text>
        <dbReference type="Rhea" id="RHEA:46160"/>
        <dbReference type="ChEBI" id="CHEBI:15378"/>
        <dbReference type="ChEBI" id="CHEBI:24646"/>
        <dbReference type="ChEBI" id="CHEBI:57540"/>
        <dbReference type="ChEBI" id="CHEBI:57945"/>
        <dbReference type="ChEBI" id="CHEBI:132124"/>
        <dbReference type="EC" id="1.6.5.2"/>
    </reaction>
</comment>
<reference evidence="14 15" key="1">
    <citation type="journal article" date="2020" name="Nat. Commun.">
        <title>Genome of Tripterygium wilfordii and identification of cytochrome P450 involved in triptolide biosynthesis.</title>
        <authorList>
            <person name="Tu L."/>
            <person name="Su P."/>
            <person name="Zhang Z."/>
            <person name="Gao L."/>
            <person name="Wang J."/>
            <person name="Hu T."/>
            <person name="Zhou J."/>
            <person name="Zhang Y."/>
            <person name="Zhao Y."/>
            <person name="Liu Y."/>
            <person name="Song Y."/>
            <person name="Tong Y."/>
            <person name="Lu Y."/>
            <person name="Yang J."/>
            <person name="Xu C."/>
            <person name="Jia M."/>
            <person name="Peters R.J."/>
            <person name="Huang L."/>
            <person name="Gao W."/>
        </authorList>
    </citation>
    <scope>NUCLEOTIDE SEQUENCE [LARGE SCALE GENOMIC DNA]</scope>
    <source>
        <strain evidence="15">cv. XIE 37</strain>
        <tissue evidence="14">Leaf</tissue>
    </source>
</reference>
<evidence type="ECO:0000256" key="4">
    <source>
        <dbReference type="ARBA" id="ARBA00012648"/>
    </source>
</evidence>
<evidence type="ECO:0000313" key="14">
    <source>
        <dbReference type="EMBL" id="KAF5742456.1"/>
    </source>
</evidence>
<dbReference type="InterPro" id="IPR005025">
    <property type="entry name" value="FMN_Rdtase-like_dom"/>
</dbReference>
<sequence>MAAAAATATPAITVAAICGSLRKGSYNRGLIRSAIQITKESIPGMEIEYIDISPLPMLNTDLEVDGTYPPAVEAFRKKILEADSYLFASPEYNYSVTGPLKNAIDWASRSPNVWADKAAAIVSAGGGFGGGRAQYHLRQIGVYLDLHFINKPEFFLNAFQPPLKFDSDGNLIDEEAKEKLQKVLLSLQEFTLRLQALIWFHVYVRPVNLKIYGLPRLVSKGRA</sequence>
<proteinExistence type="inferred from homology"/>
<keyword evidence="6" id="KW-0288">FMN</keyword>
<keyword evidence="5" id="KW-0285">Flavoprotein</keyword>
<evidence type="ECO:0000256" key="9">
    <source>
        <dbReference type="ARBA" id="ARBA00023027"/>
    </source>
</evidence>
<name>A0A7J7D8R8_TRIWF</name>
<evidence type="ECO:0000256" key="6">
    <source>
        <dbReference type="ARBA" id="ARBA00022643"/>
    </source>
</evidence>
<dbReference type="PANTHER" id="PTHR30543">
    <property type="entry name" value="CHROMATE REDUCTASE"/>
    <property type="match status" value="1"/>
</dbReference>
<evidence type="ECO:0000256" key="5">
    <source>
        <dbReference type="ARBA" id="ARBA00022630"/>
    </source>
</evidence>
<keyword evidence="9" id="KW-0520">NAD</keyword>
<comment type="similarity">
    <text evidence="2">Belongs to the SsuE family.</text>
</comment>
<keyword evidence="8" id="KW-0560">Oxidoreductase</keyword>
<evidence type="ECO:0000256" key="1">
    <source>
        <dbReference type="ARBA" id="ARBA00001917"/>
    </source>
</evidence>
<comment type="subunit">
    <text evidence="3">Homotetramer.</text>
</comment>
<dbReference type="InParanoid" id="A0A7J7D8R8"/>
<dbReference type="GO" id="GO:0005829">
    <property type="term" value="C:cytosol"/>
    <property type="evidence" value="ECO:0007669"/>
    <property type="project" value="TreeGrafter"/>
</dbReference>
<dbReference type="FunCoup" id="A0A7J7D8R8">
    <property type="interactions" value="268"/>
</dbReference>
<accession>A0A7J7D8R8</accession>
<evidence type="ECO:0000256" key="12">
    <source>
        <dbReference type="ARBA" id="ARBA00057099"/>
    </source>
</evidence>
<dbReference type="FunFam" id="3.40.50.360:FF:000031">
    <property type="entry name" value="NADPH:quinone oxidoreductase"/>
    <property type="match status" value="1"/>
</dbReference>
<dbReference type="AlphaFoldDB" id="A0A7J7D8R8"/>
<evidence type="ECO:0000256" key="8">
    <source>
        <dbReference type="ARBA" id="ARBA00023002"/>
    </source>
</evidence>
<evidence type="ECO:0000256" key="7">
    <source>
        <dbReference type="ARBA" id="ARBA00022857"/>
    </source>
</evidence>
<keyword evidence="15" id="KW-1185">Reference proteome</keyword>
<dbReference type="Proteomes" id="UP000593562">
    <property type="component" value="Unassembled WGS sequence"/>
</dbReference>
<comment type="cofactor">
    <cofactor evidence="1">
        <name>FMN</name>
        <dbReference type="ChEBI" id="CHEBI:58210"/>
    </cofactor>
</comment>
<dbReference type="GO" id="GO:0010181">
    <property type="term" value="F:FMN binding"/>
    <property type="evidence" value="ECO:0007669"/>
    <property type="project" value="TreeGrafter"/>
</dbReference>
<dbReference type="Pfam" id="PF03358">
    <property type="entry name" value="FMN_red"/>
    <property type="match status" value="1"/>
</dbReference>
<comment type="catalytic activity">
    <reaction evidence="11">
        <text>a quinone + NADPH + H(+) = a quinol + NADP(+)</text>
        <dbReference type="Rhea" id="RHEA:46164"/>
        <dbReference type="ChEBI" id="CHEBI:15378"/>
        <dbReference type="ChEBI" id="CHEBI:24646"/>
        <dbReference type="ChEBI" id="CHEBI:57783"/>
        <dbReference type="ChEBI" id="CHEBI:58349"/>
        <dbReference type="ChEBI" id="CHEBI:132124"/>
        <dbReference type="EC" id="1.6.5.2"/>
    </reaction>
</comment>
<dbReference type="SUPFAM" id="SSF52218">
    <property type="entry name" value="Flavoproteins"/>
    <property type="match status" value="1"/>
</dbReference>